<dbReference type="InterPro" id="IPR003593">
    <property type="entry name" value="AAA+_ATPase"/>
</dbReference>
<dbReference type="InterPro" id="IPR051055">
    <property type="entry name" value="PIF1_helicase"/>
</dbReference>
<feature type="domain" description="AAA+ ATPase" evidence="9">
    <location>
        <begin position="20"/>
        <end position="262"/>
    </location>
</feature>
<keyword evidence="7" id="KW-0234">DNA repair</keyword>
<dbReference type="InterPro" id="IPR010285">
    <property type="entry name" value="DNA_helicase_pif1-like_DEAD"/>
</dbReference>
<dbReference type="CDD" id="cd18809">
    <property type="entry name" value="SF1_C_RecD"/>
    <property type="match status" value="1"/>
</dbReference>
<evidence type="ECO:0000313" key="10">
    <source>
        <dbReference type="EMBL" id="RGX96233.1"/>
    </source>
</evidence>
<evidence type="ECO:0000256" key="6">
    <source>
        <dbReference type="ARBA" id="ARBA00023125"/>
    </source>
</evidence>
<keyword evidence="1" id="KW-0547">Nucleotide-binding</keyword>
<evidence type="ECO:0000259" key="9">
    <source>
        <dbReference type="SMART" id="SM00382"/>
    </source>
</evidence>
<gene>
    <name evidence="10" type="ORF">DXA63_05950</name>
</gene>
<sequence length="547" mass="62430">MTYDVNNKQQEMAYQLIKDTNISFFLTGKAGTGKTTFLKKIQEEINKNFIVLAPTGIAAINAGGDTIHSFFGLPFSVITFKEVGKVRSAKIELLRNVDTLIIDEVSMCRADLIDAIDRTLKHICHSGLPFGGKQVVFVGDIYQLPPVVKAEDQEILYDMYGEGIPFFFKAKAFRGKNLPTIEFQKVYRQEDAKFLSTLNRIRNGICLQEDLDQLNSRMQECNDKYVITLSSVNAEADKLNKEELDKLDTPAFTYEALIEKEFNEKKYPVKKSLTLKVGAQVMMCRNDSAKRWANGSIGIITHLENDKIEVEFENGQKHQISRTTWENCNYKYNKKEMKTEKEVTGTFTQYPIRLAWAITIHKSQGLTFSKMRLNLNRGIFQVGQLYVALSRVKSLEGLFLSSAIKPTHIKPSGEIMEFAKGFNNEKQLHNEYDFSKVIYPLLHQGKYDEASEKCLELIAEDAKHAESRKPSIRLPPCSTLSSMTRFSCTKHVKFRSLKTIPSVPISSMLSSASTETGMKKQSPMPIKFWHRKRSARMPCTFRQEHMH</sequence>
<dbReference type="EMBL" id="QSCI01000017">
    <property type="protein sequence ID" value="RGX96233.1"/>
    <property type="molecule type" value="Genomic_DNA"/>
</dbReference>
<dbReference type="PANTHER" id="PTHR47642">
    <property type="entry name" value="ATP-DEPENDENT DNA HELICASE"/>
    <property type="match status" value="1"/>
</dbReference>
<keyword evidence="6" id="KW-0238">DNA-binding</keyword>
<dbReference type="FunFam" id="3.40.50.300:FF:001498">
    <property type="entry name" value="ATP-dependent DNA helicase"/>
    <property type="match status" value="1"/>
</dbReference>
<dbReference type="Pfam" id="PF21530">
    <property type="entry name" value="Pif1_2B_dom"/>
    <property type="match status" value="1"/>
</dbReference>
<dbReference type="Proteomes" id="UP000285604">
    <property type="component" value="Unassembled WGS sequence"/>
</dbReference>
<protein>
    <submittedName>
        <fullName evidence="10">Helicase</fullName>
    </submittedName>
</protein>
<dbReference type="PANTHER" id="PTHR47642:SF5">
    <property type="entry name" value="ATP-DEPENDENT DNA HELICASE"/>
    <property type="match status" value="1"/>
</dbReference>
<accession>A0AA92UMH7</accession>
<dbReference type="GO" id="GO:0006281">
    <property type="term" value="P:DNA repair"/>
    <property type="evidence" value="ECO:0007669"/>
    <property type="project" value="InterPro"/>
</dbReference>
<dbReference type="GO" id="GO:0003678">
    <property type="term" value="F:DNA helicase activity"/>
    <property type="evidence" value="ECO:0007669"/>
    <property type="project" value="InterPro"/>
</dbReference>
<keyword evidence="5" id="KW-0067">ATP-binding</keyword>
<dbReference type="Gene3D" id="2.30.30.940">
    <property type="match status" value="1"/>
</dbReference>
<dbReference type="InterPro" id="IPR027417">
    <property type="entry name" value="P-loop_NTPase"/>
</dbReference>
<dbReference type="Gene3D" id="3.40.50.300">
    <property type="entry name" value="P-loop containing nucleotide triphosphate hydrolases"/>
    <property type="match status" value="1"/>
</dbReference>
<dbReference type="InterPro" id="IPR049163">
    <property type="entry name" value="Pif1-like_2B_dom"/>
</dbReference>
<dbReference type="Pfam" id="PF05970">
    <property type="entry name" value="PIF1"/>
    <property type="match status" value="1"/>
</dbReference>
<name>A0AA92UMH7_9BACT</name>
<evidence type="ECO:0000256" key="1">
    <source>
        <dbReference type="ARBA" id="ARBA00022741"/>
    </source>
</evidence>
<evidence type="ECO:0000256" key="2">
    <source>
        <dbReference type="ARBA" id="ARBA00022763"/>
    </source>
</evidence>
<evidence type="ECO:0000256" key="8">
    <source>
        <dbReference type="ARBA" id="ARBA00023235"/>
    </source>
</evidence>
<reference evidence="10 11" key="1">
    <citation type="submission" date="2018-08" db="EMBL/GenBank/DDBJ databases">
        <title>A genome reference for cultivated species of the human gut microbiota.</title>
        <authorList>
            <person name="Zou Y."/>
            <person name="Xue W."/>
            <person name="Luo G."/>
        </authorList>
    </citation>
    <scope>NUCLEOTIDE SEQUENCE [LARGE SCALE GENOMIC DNA]</scope>
    <source>
        <strain evidence="10 11">OF03-3</strain>
    </source>
</reference>
<keyword evidence="4 10" id="KW-0347">Helicase</keyword>
<evidence type="ECO:0000256" key="3">
    <source>
        <dbReference type="ARBA" id="ARBA00022801"/>
    </source>
</evidence>
<evidence type="ECO:0000313" key="11">
    <source>
        <dbReference type="Proteomes" id="UP000285604"/>
    </source>
</evidence>
<evidence type="ECO:0000256" key="7">
    <source>
        <dbReference type="ARBA" id="ARBA00023204"/>
    </source>
</evidence>
<keyword evidence="2" id="KW-0227">DNA damage</keyword>
<dbReference type="GO" id="GO:0000723">
    <property type="term" value="P:telomere maintenance"/>
    <property type="evidence" value="ECO:0007669"/>
    <property type="project" value="InterPro"/>
</dbReference>
<dbReference type="SUPFAM" id="SSF52540">
    <property type="entry name" value="P-loop containing nucleoside triphosphate hydrolases"/>
    <property type="match status" value="2"/>
</dbReference>
<keyword evidence="8" id="KW-0413">Isomerase</keyword>
<evidence type="ECO:0000256" key="5">
    <source>
        <dbReference type="ARBA" id="ARBA00022840"/>
    </source>
</evidence>
<keyword evidence="3" id="KW-0378">Hydrolase</keyword>
<proteinExistence type="predicted"/>
<dbReference type="AlphaFoldDB" id="A0AA92UMH7"/>
<organism evidence="10 11">
    <name type="scientific">Segatella copri</name>
    <dbReference type="NCBI Taxonomy" id="165179"/>
    <lineage>
        <taxon>Bacteria</taxon>
        <taxon>Pseudomonadati</taxon>
        <taxon>Bacteroidota</taxon>
        <taxon>Bacteroidia</taxon>
        <taxon>Bacteroidales</taxon>
        <taxon>Prevotellaceae</taxon>
        <taxon>Segatella</taxon>
    </lineage>
</organism>
<evidence type="ECO:0000256" key="4">
    <source>
        <dbReference type="ARBA" id="ARBA00022806"/>
    </source>
</evidence>
<comment type="caution">
    <text evidence="10">The sequence shown here is derived from an EMBL/GenBank/DDBJ whole genome shotgun (WGS) entry which is preliminary data.</text>
</comment>
<dbReference type="SMART" id="SM00382">
    <property type="entry name" value="AAA"/>
    <property type="match status" value="1"/>
</dbReference>